<proteinExistence type="predicted"/>
<name>A0A9X7BFI0_BACCE</name>
<dbReference type="AlphaFoldDB" id="A0A9X7BFI0"/>
<protein>
    <submittedName>
        <fullName evidence="1">Uncharacterized protein</fullName>
    </submittedName>
</protein>
<accession>A0A9X7BFI0</accession>
<evidence type="ECO:0000313" key="1">
    <source>
        <dbReference type="EMBL" id="PFV10534.1"/>
    </source>
</evidence>
<sequence>MCKEYKVTGLGKPVEFLVIVMYAKESIRLMNFKQNSYLIKKPCTKKCTRLYKNYVLRAHCILCLWYVKRDTLQYIKSAL</sequence>
<comment type="caution">
    <text evidence="1">The sequence shown here is derived from an EMBL/GenBank/DDBJ whole genome shotgun (WGS) entry which is preliminary data.</text>
</comment>
<dbReference type="Proteomes" id="UP000226257">
    <property type="component" value="Unassembled WGS sequence"/>
</dbReference>
<evidence type="ECO:0000313" key="2">
    <source>
        <dbReference type="Proteomes" id="UP000226257"/>
    </source>
</evidence>
<reference evidence="1 2" key="1">
    <citation type="submission" date="2017-09" db="EMBL/GenBank/DDBJ databases">
        <title>Large-scale bioinformatics analysis of Bacillus genomes uncovers conserved roles of natural products in bacterial physiology.</title>
        <authorList>
            <consortium name="Agbiome Team Llc"/>
            <person name="Bleich R.M."/>
            <person name="Grubbs K.J."/>
            <person name="Santa Maria K.C."/>
            <person name="Allen S.E."/>
            <person name="Farag S."/>
            <person name="Shank E.A."/>
            <person name="Bowers A."/>
        </authorList>
    </citation>
    <scope>NUCLEOTIDE SEQUENCE [LARGE SCALE GENOMIC DNA]</scope>
    <source>
        <strain evidence="1 2">AFS060282</strain>
    </source>
</reference>
<dbReference type="EMBL" id="NVDQ01000008">
    <property type="protein sequence ID" value="PFV10534.1"/>
    <property type="molecule type" value="Genomic_DNA"/>
</dbReference>
<organism evidence="1 2">
    <name type="scientific">Bacillus cereus</name>
    <dbReference type="NCBI Taxonomy" id="1396"/>
    <lineage>
        <taxon>Bacteria</taxon>
        <taxon>Bacillati</taxon>
        <taxon>Bacillota</taxon>
        <taxon>Bacilli</taxon>
        <taxon>Bacillales</taxon>
        <taxon>Bacillaceae</taxon>
        <taxon>Bacillus</taxon>
        <taxon>Bacillus cereus group</taxon>
    </lineage>
</organism>
<gene>
    <name evidence="1" type="ORF">COK98_03435</name>
</gene>